<accession>A0A6V8LUI0</accession>
<evidence type="ECO:0000313" key="2">
    <source>
        <dbReference type="Proteomes" id="UP000494245"/>
    </source>
</evidence>
<dbReference type="InterPro" id="IPR015943">
    <property type="entry name" value="WD40/YVTN_repeat-like_dom_sf"/>
</dbReference>
<sequence>MSAPENLSPGLWQWSTGAFAERVAFSADAGSLAVALGDGRLGVVSLPSGTMEYFPVHRGSCLSVAAHPAGGWITGGDDGVLAYVDAKGAAEQIALASGCWLEHMAASRAGDMLAVAAGRNVLALDLHAGSMATLGPHPGAVLGLCVSPAGGVLAATHAGGFTLWDLQEAQTPTRLDLQGMNIAPAFSPDGSYLALGHQENTIHVVDLESRKVFQLGGLPARPGRLAWSHDGGLLLHTGTKAVLGWPVPGCFAPNPAPVAFAVQPEARMTALDANPRIPFAACGFADGTLLLAELKRMAAHPLDLEPLAPATCALWSPQGLHLACAFEDGRVALLDLRAFLAQG</sequence>
<gene>
    <name evidence="1" type="primary">tolB_3</name>
    <name evidence="1" type="ORF">NNJEOMEG_02457</name>
</gene>
<dbReference type="PANTHER" id="PTHR19879">
    <property type="entry name" value="TRANSCRIPTION INITIATION FACTOR TFIID"/>
    <property type="match status" value="1"/>
</dbReference>
<protein>
    <submittedName>
        <fullName evidence="1">Protein TolB</fullName>
    </submittedName>
</protein>
<dbReference type="SMART" id="SM00320">
    <property type="entry name" value="WD40"/>
    <property type="match status" value="3"/>
</dbReference>
<dbReference type="PANTHER" id="PTHR19879:SF9">
    <property type="entry name" value="TRANSCRIPTION INITIATION FACTOR TFIID SUBUNIT 5"/>
    <property type="match status" value="1"/>
</dbReference>
<evidence type="ECO:0000313" key="1">
    <source>
        <dbReference type="EMBL" id="GFK94610.1"/>
    </source>
</evidence>
<dbReference type="Proteomes" id="UP000494245">
    <property type="component" value="Unassembled WGS sequence"/>
</dbReference>
<dbReference type="EMBL" id="BLTE01000011">
    <property type="protein sequence ID" value="GFK94610.1"/>
    <property type="molecule type" value="Genomic_DNA"/>
</dbReference>
<reference evidence="1 2" key="2">
    <citation type="submission" date="2020-05" db="EMBL/GenBank/DDBJ databases">
        <title>Draft genome sequence of Desulfovibrio sp. strainFSS-1.</title>
        <authorList>
            <person name="Shimoshige H."/>
            <person name="Kobayashi H."/>
            <person name="Maekawa T."/>
        </authorList>
    </citation>
    <scope>NUCLEOTIDE SEQUENCE [LARGE SCALE GENOMIC DNA]</scope>
    <source>
        <strain evidence="1 2">SIID29052-01</strain>
    </source>
</reference>
<dbReference type="Gene3D" id="2.130.10.10">
    <property type="entry name" value="YVTN repeat-like/Quinoprotein amine dehydrogenase"/>
    <property type="match status" value="2"/>
</dbReference>
<comment type="caution">
    <text evidence="1">The sequence shown here is derived from an EMBL/GenBank/DDBJ whole genome shotgun (WGS) entry which is preliminary data.</text>
</comment>
<dbReference type="RefSeq" id="WP_173084847.1">
    <property type="nucleotide sequence ID" value="NZ_BLTE01000011.1"/>
</dbReference>
<dbReference type="InterPro" id="IPR001680">
    <property type="entry name" value="WD40_rpt"/>
</dbReference>
<organism evidence="1 2">
    <name type="scientific">Fundidesulfovibrio magnetotacticus</name>
    <dbReference type="NCBI Taxonomy" id="2730080"/>
    <lineage>
        <taxon>Bacteria</taxon>
        <taxon>Pseudomonadati</taxon>
        <taxon>Thermodesulfobacteriota</taxon>
        <taxon>Desulfovibrionia</taxon>
        <taxon>Desulfovibrionales</taxon>
        <taxon>Desulfovibrionaceae</taxon>
        <taxon>Fundidesulfovibrio</taxon>
    </lineage>
</organism>
<proteinExistence type="predicted"/>
<dbReference type="Pfam" id="PF00400">
    <property type="entry name" value="WD40"/>
    <property type="match status" value="1"/>
</dbReference>
<dbReference type="AlphaFoldDB" id="A0A6V8LUI0"/>
<reference evidence="1 2" key="1">
    <citation type="submission" date="2020-04" db="EMBL/GenBank/DDBJ databases">
        <authorList>
            <consortium name="Desulfovibrio sp. FSS-1 genome sequencing consortium"/>
            <person name="Shimoshige H."/>
            <person name="Kobayashi H."/>
            <person name="Maekawa T."/>
        </authorList>
    </citation>
    <scope>NUCLEOTIDE SEQUENCE [LARGE SCALE GENOMIC DNA]</scope>
    <source>
        <strain evidence="1 2">SIID29052-01</strain>
    </source>
</reference>
<name>A0A6V8LUI0_9BACT</name>
<dbReference type="SUPFAM" id="SSF69322">
    <property type="entry name" value="Tricorn protease domain 2"/>
    <property type="match status" value="1"/>
</dbReference>
<keyword evidence="2" id="KW-1185">Reference proteome</keyword>